<dbReference type="GO" id="GO:0016787">
    <property type="term" value="F:hydrolase activity"/>
    <property type="evidence" value="ECO:0007669"/>
    <property type="project" value="UniProtKB-KW"/>
</dbReference>
<accession>A0A5B8YP93</accession>
<dbReference type="InterPro" id="IPR050583">
    <property type="entry name" value="Mycobacterial_A85_antigen"/>
</dbReference>
<dbReference type="EMBL" id="CP042476">
    <property type="protein sequence ID" value="QED39078.1"/>
    <property type="molecule type" value="Genomic_DNA"/>
</dbReference>
<name>A0A5B8YP93_9FLAO</name>
<keyword evidence="1" id="KW-0378">Hydrolase</keyword>
<evidence type="ECO:0000313" key="1">
    <source>
        <dbReference type="EMBL" id="QED39078.1"/>
    </source>
</evidence>
<dbReference type="Pfam" id="PF00756">
    <property type="entry name" value="Esterase"/>
    <property type="match status" value="1"/>
</dbReference>
<dbReference type="PANTHER" id="PTHR48098:SF6">
    <property type="entry name" value="FERRI-BACILLIBACTIN ESTERASE BESA"/>
    <property type="match status" value="1"/>
</dbReference>
<dbReference type="Gene3D" id="3.40.50.1820">
    <property type="entry name" value="alpha/beta hydrolase"/>
    <property type="match status" value="1"/>
</dbReference>
<organism evidence="1 2">
    <name type="scientific">Antarcticibacterium arcticum</name>
    <dbReference type="NCBI Taxonomy" id="2585771"/>
    <lineage>
        <taxon>Bacteria</taxon>
        <taxon>Pseudomonadati</taxon>
        <taxon>Bacteroidota</taxon>
        <taxon>Flavobacteriia</taxon>
        <taxon>Flavobacteriales</taxon>
        <taxon>Flavobacteriaceae</taxon>
        <taxon>Antarcticibacterium</taxon>
    </lineage>
</organism>
<gene>
    <name evidence="1" type="ORF">FK178_06855</name>
</gene>
<dbReference type="AlphaFoldDB" id="A0A5B8YP93"/>
<evidence type="ECO:0000313" key="2">
    <source>
        <dbReference type="Proteomes" id="UP000321954"/>
    </source>
</evidence>
<sequence length="255" mass="28786">MAGFSQSTASSNVSIIKVYSSQLETEKNIWIYLPASYQSSTQKNYPVLYLQDAQNLFDKSTSYAGEWRVDETLDSLNLDMIVVGIEHGNAKRIDELTPYAHPEHKGGNADNYLNFITKTLKPYIDSQYRTKPAAASTFIGGSSLGGLFAFYSILKHPEIFSKAMVFSPSFWFSEEIFTLARNINMEELSSTKIFFRAGHKESETMVPLMMQMRQILIDNGISMCDVNSKAVFEGTHSEKFWASQFPEAALWLISN</sequence>
<keyword evidence="2" id="KW-1185">Reference proteome</keyword>
<dbReference type="Proteomes" id="UP000321954">
    <property type="component" value="Chromosome"/>
</dbReference>
<reference evidence="1 2" key="1">
    <citation type="submission" date="2019-08" db="EMBL/GenBank/DDBJ databases">
        <title>Antarcticibacterium arcticum sp. nov., a bacterium isolated from marine sediment of the Canadian Beaufort Sea.</title>
        <authorList>
            <person name="Lee Y.M."/>
            <person name="Baek K."/>
            <person name="Lee D.-H."/>
            <person name="Shin S.C."/>
            <person name="Jin Y.K."/>
            <person name="Park Y."/>
        </authorList>
    </citation>
    <scope>NUCLEOTIDE SEQUENCE [LARGE SCALE GENOMIC DNA]</scope>
    <source>
        <strain evidence="1 2">PAMC 28998</strain>
    </source>
</reference>
<dbReference type="InterPro" id="IPR000801">
    <property type="entry name" value="Esterase-like"/>
</dbReference>
<dbReference type="KEGG" id="anp:FK178_06855"/>
<dbReference type="OrthoDB" id="9784036at2"/>
<dbReference type="SUPFAM" id="SSF53474">
    <property type="entry name" value="alpha/beta-Hydrolases"/>
    <property type="match status" value="1"/>
</dbReference>
<protein>
    <submittedName>
        <fullName evidence="1">Alpha/beta hydrolase</fullName>
    </submittedName>
</protein>
<proteinExistence type="predicted"/>
<dbReference type="PANTHER" id="PTHR48098">
    <property type="entry name" value="ENTEROCHELIN ESTERASE-RELATED"/>
    <property type="match status" value="1"/>
</dbReference>
<dbReference type="InterPro" id="IPR029058">
    <property type="entry name" value="AB_hydrolase_fold"/>
</dbReference>